<keyword evidence="5" id="KW-1185">Reference proteome</keyword>
<gene>
    <name evidence="4" type="ORF">GCM10010430_29390</name>
</gene>
<organism evidence="4 5">
    <name type="scientific">Kitasatospora cystarginea</name>
    <dbReference type="NCBI Taxonomy" id="58350"/>
    <lineage>
        <taxon>Bacteria</taxon>
        <taxon>Bacillati</taxon>
        <taxon>Actinomycetota</taxon>
        <taxon>Actinomycetes</taxon>
        <taxon>Kitasatosporales</taxon>
        <taxon>Streptomycetaceae</taxon>
        <taxon>Kitasatospora</taxon>
    </lineage>
</organism>
<accession>A0ABP5QVV3</accession>
<feature type="region of interest" description="Disordered" evidence="1">
    <location>
        <begin position="20"/>
        <end position="148"/>
    </location>
</feature>
<reference evidence="5" key="1">
    <citation type="journal article" date="2019" name="Int. J. Syst. Evol. Microbiol.">
        <title>The Global Catalogue of Microorganisms (GCM) 10K type strain sequencing project: providing services to taxonomists for standard genome sequencing and annotation.</title>
        <authorList>
            <consortium name="The Broad Institute Genomics Platform"/>
            <consortium name="The Broad Institute Genome Sequencing Center for Infectious Disease"/>
            <person name="Wu L."/>
            <person name="Ma J."/>
        </authorList>
    </citation>
    <scope>NUCLEOTIDE SEQUENCE [LARGE SCALE GENOMIC DNA]</scope>
    <source>
        <strain evidence="5">JCM 7356</strain>
    </source>
</reference>
<dbReference type="EMBL" id="BAAATR010000011">
    <property type="protein sequence ID" value="GAA2245620.1"/>
    <property type="molecule type" value="Genomic_DNA"/>
</dbReference>
<proteinExistence type="predicted"/>
<dbReference type="InterPro" id="IPR035940">
    <property type="entry name" value="CAP_sf"/>
</dbReference>
<sequence length="279" mass="27504">MAGAAALVVAAAGAGFGILAASGSAPRPQTAAALPDFGAPAPVLGTPSAAPSNTTAAASPTAAASASPTSSPTVAAPGPAGSSTAAQDSAKQSGTAAAKGGAASPGERTAAAGGSAQDRTGDRTSGRSATPGGPPAKAPTVSGDWPASQSVADAEAISLQLINKERAMAGVPALKPASDLAAFATQWAKHMRETGFAHSANASGAGPSRTAHRTLTGECIVMWSDPSMTAEQAAVQFQDMWRNHLPHYLAQINPAYTEIGVGIYHDESGWWGVHEFGNG</sequence>
<evidence type="ECO:0000313" key="5">
    <source>
        <dbReference type="Proteomes" id="UP001500305"/>
    </source>
</evidence>
<evidence type="ECO:0000259" key="3">
    <source>
        <dbReference type="Pfam" id="PF00188"/>
    </source>
</evidence>
<feature type="compositionally biased region" description="Low complexity" evidence="1">
    <location>
        <begin position="45"/>
        <end position="104"/>
    </location>
</feature>
<comment type="caution">
    <text evidence="4">The sequence shown here is derived from an EMBL/GenBank/DDBJ whole genome shotgun (WGS) entry which is preliminary data.</text>
</comment>
<feature type="domain" description="SCP" evidence="3">
    <location>
        <begin position="159"/>
        <end position="270"/>
    </location>
</feature>
<dbReference type="Proteomes" id="UP001500305">
    <property type="component" value="Unassembled WGS sequence"/>
</dbReference>
<protein>
    <recommendedName>
        <fullName evidence="3">SCP domain-containing protein</fullName>
    </recommendedName>
</protein>
<evidence type="ECO:0000313" key="4">
    <source>
        <dbReference type="EMBL" id="GAA2245620.1"/>
    </source>
</evidence>
<name>A0ABP5QVV3_9ACTN</name>
<evidence type="ECO:0000256" key="2">
    <source>
        <dbReference type="SAM" id="SignalP"/>
    </source>
</evidence>
<dbReference type="SUPFAM" id="SSF55797">
    <property type="entry name" value="PR-1-like"/>
    <property type="match status" value="1"/>
</dbReference>
<dbReference type="Gene3D" id="3.40.33.10">
    <property type="entry name" value="CAP"/>
    <property type="match status" value="1"/>
</dbReference>
<evidence type="ECO:0000256" key="1">
    <source>
        <dbReference type="SAM" id="MobiDB-lite"/>
    </source>
</evidence>
<keyword evidence="2" id="KW-0732">Signal</keyword>
<dbReference type="Pfam" id="PF00188">
    <property type="entry name" value="CAP"/>
    <property type="match status" value="1"/>
</dbReference>
<feature type="signal peptide" evidence="2">
    <location>
        <begin position="1"/>
        <end position="20"/>
    </location>
</feature>
<feature type="chain" id="PRO_5047397790" description="SCP domain-containing protein" evidence="2">
    <location>
        <begin position="21"/>
        <end position="279"/>
    </location>
</feature>
<dbReference type="CDD" id="cd05379">
    <property type="entry name" value="CAP_bacterial"/>
    <property type="match status" value="1"/>
</dbReference>
<dbReference type="InterPro" id="IPR014044">
    <property type="entry name" value="CAP_dom"/>
</dbReference>